<comment type="similarity">
    <text evidence="6">Belongs to the lyase 1 family. Argininosuccinate lyase subfamily.</text>
</comment>
<dbReference type="PROSITE" id="PS00163">
    <property type="entry name" value="FUMARATE_LYASES"/>
    <property type="match status" value="1"/>
</dbReference>
<dbReference type="EMBL" id="PXYT01000004">
    <property type="protein sequence ID" value="PSR31202.1"/>
    <property type="molecule type" value="Genomic_DNA"/>
</dbReference>
<dbReference type="UniPathway" id="UPA00068">
    <property type="reaction ID" value="UER00114"/>
</dbReference>
<dbReference type="InterPro" id="IPR008948">
    <property type="entry name" value="L-Aspartase-like"/>
</dbReference>
<dbReference type="InterPro" id="IPR024083">
    <property type="entry name" value="Fumarase/histidase_N"/>
</dbReference>
<dbReference type="Pfam" id="PF00206">
    <property type="entry name" value="Lyase_1"/>
    <property type="match status" value="1"/>
</dbReference>
<dbReference type="GO" id="GO:0004056">
    <property type="term" value="F:argininosuccinate lyase activity"/>
    <property type="evidence" value="ECO:0007669"/>
    <property type="project" value="UniProtKB-UniRule"/>
</dbReference>
<protein>
    <recommendedName>
        <fullName evidence="2 6">Argininosuccinate lyase</fullName>
        <shortName evidence="6">ASAL</shortName>
        <ecNumber evidence="2 6">4.3.2.1</ecNumber>
    </recommendedName>
    <alternativeName>
        <fullName evidence="6">Arginosuccinase</fullName>
    </alternativeName>
</protein>
<dbReference type="GO" id="GO:0005829">
    <property type="term" value="C:cytosol"/>
    <property type="evidence" value="ECO:0007669"/>
    <property type="project" value="TreeGrafter"/>
</dbReference>
<dbReference type="GO" id="GO:0042450">
    <property type="term" value="P:L-arginine biosynthetic process via ornithine"/>
    <property type="evidence" value="ECO:0007669"/>
    <property type="project" value="UniProtKB-UniRule"/>
</dbReference>
<evidence type="ECO:0000256" key="6">
    <source>
        <dbReference type="HAMAP-Rule" id="MF_00006"/>
    </source>
</evidence>
<dbReference type="NCBIfam" id="TIGR00838">
    <property type="entry name" value="argH"/>
    <property type="match status" value="1"/>
</dbReference>
<gene>
    <name evidence="6 9" type="primary">argH</name>
    <name evidence="9" type="ORF">C7B43_03260</name>
</gene>
<dbReference type="PANTHER" id="PTHR43814:SF1">
    <property type="entry name" value="ARGININOSUCCINATE LYASE"/>
    <property type="match status" value="1"/>
</dbReference>
<evidence type="ECO:0000256" key="2">
    <source>
        <dbReference type="ARBA" id="ARBA00012338"/>
    </source>
</evidence>
<comment type="catalytic activity">
    <reaction evidence="6">
        <text>2-(N(omega)-L-arginino)succinate = fumarate + L-arginine</text>
        <dbReference type="Rhea" id="RHEA:24020"/>
        <dbReference type="ChEBI" id="CHEBI:29806"/>
        <dbReference type="ChEBI" id="CHEBI:32682"/>
        <dbReference type="ChEBI" id="CHEBI:57472"/>
        <dbReference type="EC" id="4.3.2.1"/>
    </reaction>
</comment>
<dbReference type="InterPro" id="IPR009049">
    <property type="entry name" value="Argininosuccinate_lyase"/>
</dbReference>
<dbReference type="InterPro" id="IPR029419">
    <property type="entry name" value="Arg_succ_lyase_C"/>
</dbReference>
<feature type="domain" description="Argininosuccinate lyase C-terminal" evidence="8">
    <location>
        <begin position="362"/>
        <end position="430"/>
    </location>
</feature>
<dbReference type="HAMAP" id="MF_00006">
    <property type="entry name" value="Arg_succ_lyase"/>
    <property type="match status" value="1"/>
</dbReference>
<keyword evidence="4 6" id="KW-0028">Amino-acid biosynthesis</keyword>
<keyword evidence="5 6" id="KW-0456">Lyase</keyword>
<comment type="subcellular location">
    <subcellularLocation>
        <location evidence="6">Cytoplasm</location>
    </subcellularLocation>
</comment>
<evidence type="ECO:0000313" key="10">
    <source>
        <dbReference type="Proteomes" id="UP000242699"/>
    </source>
</evidence>
<proteinExistence type="inferred from homology"/>
<dbReference type="PRINTS" id="PR00145">
    <property type="entry name" value="ARGSUCLYASE"/>
</dbReference>
<reference evidence="9 10" key="1">
    <citation type="journal article" date="2014" name="BMC Genomics">
        <title>Comparison of environmental and isolate Sulfobacillus genomes reveals diverse carbon, sulfur, nitrogen, and hydrogen metabolisms.</title>
        <authorList>
            <person name="Justice N.B."/>
            <person name="Norman A."/>
            <person name="Brown C.T."/>
            <person name="Singh A."/>
            <person name="Thomas B.C."/>
            <person name="Banfield J.F."/>
        </authorList>
    </citation>
    <scope>NUCLEOTIDE SEQUENCE [LARGE SCALE GENOMIC DNA]</scope>
    <source>
        <strain evidence="9">AMDSBA1</strain>
    </source>
</reference>
<feature type="domain" description="Fumarate lyase N-terminal" evidence="7">
    <location>
        <begin position="7"/>
        <end position="299"/>
    </location>
</feature>
<dbReference type="InterPro" id="IPR000362">
    <property type="entry name" value="Fumarate_lyase_fam"/>
</dbReference>
<evidence type="ECO:0000256" key="4">
    <source>
        <dbReference type="ARBA" id="ARBA00022605"/>
    </source>
</evidence>
<dbReference type="AlphaFoldDB" id="A0A2T2X9N5"/>
<dbReference type="Gene3D" id="1.10.40.30">
    <property type="entry name" value="Fumarase/aspartase (C-terminal domain)"/>
    <property type="match status" value="1"/>
</dbReference>
<evidence type="ECO:0000259" key="7">
    <source>
        <dbReference type="Pfam" id="PF00206"/>
    </source>
</evidence>
<dbReference type="CDD" id="cd01359">
    <property type="entry name" value="Argininosuccinate_lyase"/>
    <property type="match status" value="1"/>
</dbReference>
<dbReference type="Pfam" id="PF14698">
    <property type="entry name" value="ASL_C2"/>
    <property type="match status" value="1"/>
</dbReference>
<evidence type="ECO:0000256" key="5">
    <source>
        <dbReference type="ARBA" id="ARBA00023239"/>
    </source>
</evidence>
<evidence type="ECO:0000256" key="1">
    <source>
        <dbReference type="ARBA" id="ARBA00004941"/>
    </source>
</evidence>
<name>A0A2T2X9N5_9FIRM</name>
<dbReference type="FunFam" id="1.10.275.10:FF:000002">
    <property type="entry name" value="Argininosuccinate lyase"/>
    <property type="match status" value="1"/>
</dbReference>
<keyword evidence="3 6" id="KW-0055">Arginine biosynthesis</keyword>
<dbReference type="InterPro" id="IPR022761">
    <property type="entry name" value="Fumarate_lyase_N"/>
</dbReference>
<dbReference type="PANTHER" id="PTHR43814">
    <property type="entry name" value="ARGININOSUCCINATE LYASE"/>
    <property type="match status" value="1"/>
</dbReference>
<organism evidence="9 10">
    <name type="scientific">Sulfobacillus benefaciens</name>
    <dbReference type="NCBI Taxonomy" id="453960"/>
    <lineage>
        <taxon>Bacteria</taxon>
        <taxon>Bacillati</taxon>
        <taxon>Bacillota</taxon>
        <taxon>Clostridia</taxon>
        <taxon>Eubacteriales</taxon>
        <taxon>Clostridiales Family XVII. Incertae Sedis</taxon>
        <taxon>Sulfobacillus</taxon>
    </lineage>
</organism>
<dbReference type="EC" id="4.3.2.1" evidence="2 6"/>
<dbReference type="SUPFAM" id="SSF48557">
    <property type="entry name" value="L-aspartase-like"/>
    <property type="match status" value="1"/>
</dbReference>
<dbReference type="Proteomes" id="UP000242699">
    <property type="component" value="Unassembled WGS sequence"/>
</dbReference>
<comment type="pathway">
    <text evidence="1 6">Amino-acid biosynthesis; L-arginine biosynthesis; L-arginine from L-ornithine and carbamoyl phosphate: step 3/3.</text>
</comment>
<sequence>MARGPRLKTQLDETAARFTASVFFDWRLLPFDVKGSIAHVTMLAEQQIIANDDAKTIIAGLNQVLEEWQTGRLSPHLEWEDVHMNVEGRLNEIIGPVSGMLHTARSRNDQVALDMHLYMLEVGSRLKAGLHALIAAMVQRAVEDLDVIIPGYTHMQAAQPILLSHHWMAYKSMFVRDYDRLEQWYDRTSCSPLGAGALSGTPYPTNPERTRELLGLKRVYDNSIDAVSDRDFLMEFLSWASLTGIHMSRLAEELVLWSSQEFGYIRIADEYSTGSSIMPQKRNPDVAELTRGKAGRVIGRMQGLLTTMKGLPLAYDSDMQEDKEAVFDVVDTMISLLTVVPPMLTTLRVNRERILRRLGNDYTAATDLADLLVTKGMTFREAHHLVGRLVSLLEAAGKGFQDVDAKWLKDVVPEIRPEWLKHLSPSDLVEKRTQPMATATSRVREQIEEAQSWLMRHNDFGGENFSP</sequence>
<evidence type="ECO:0000313" key="9">
    <source>
        <dbReference type="EMBL" id="PSR31202.1"/>
    </source>
</evidence>
<evidence type="ECO:0000256" key="3">
    <source>
        <dbReference type="ARBA" id="ARBA00022571"/>
    </source>
</evidence>
<dbReference type="Gene3D" id="1.10.275.10">
    <property type="entry name" value="Fumarase/aspartase (N-terminal domain)"/>
    <property type="match status" value="1"/>
</dbReference>
<dbReference type="PRINTS" id="PR00149">
    <property type="entry name" value="FUMRATELYASE"/>
</dbReference>
<dbReference type="Gene3D" id="1.20.200.10">
    <property type="entry name" value="Fumarase/aspartase (Central domain)"/>
    <property type="match status" value="1"/>
</dbReference>
<comment type="caution">
    <text evidence="9">The sequence shown here is derived from an EMBL/GenBank/DDBJ whole genome shotgun (WGS) entry which is preliminary data.</text>
</comment>
<dbReference type="FunFam" id="1.20.200.10:FF:000015">
    <property type="entry name" value="argininosuccinate lyase isoform X2"/>
    <property type="match status" value="1"/>
</dbReference>
<keyword evidence="6" id="KW-0963">Cytoplasm</keyword>
<dbReference type="InterPro" id="IPR020557">
    <property type="entry name" value="Fumarate_lyase_CS"/>
</dbReference>
<evidence type="ECO:0000259" key="8">
    <source>
        <dbReference type="Pfam" id="PF14698"/>
    </source>
</evidence>
<accession>A0A2T2X9N5</accession>